<dbReference type="EC" id="2.7.13.3" evidence="2"/>
<evidence type="ECO:0000256" key="3">
    <source>
        <dbReference type="ARBA" id="ARBA00021740"/>
    </source>
</evidence>
<reference evidence="18" key="2">
    <citation type="submission" date="2021-08" db="EMBL/GenBank/DDBJ databases">
        <authorList>
            <person name="Tani A."/>
            <person name="Ola A."/>
            <person name="Ogura Y."/>
            <person name="Katsura K."/>
            <person name="Hayashi T."/>
        </authorList>
    </citation>
    <scope>NUCLEOTIDE SEQUENCE</scope>
    <source>
        <strain evidence="18">DSM 23674</strain>
    </source>
</reference>
<evidence type="ECO:0000256" key="10">
    <source>
        <dbReference type="ARBA" id="ARBA00022737"/>
    </source>
</evidence>
<dbReference type="InterPro" id="IPR000700">
    <property type="entry name" value="PAS-assoc_C"/>
</dbReference>
<dbReference type="Gene3D" id="2.10.70.100">
    <property type="match status" value="1"/>
</dbReference>
<keyword evidence="13" id="KW-0067">ATP-binding</keyword>
<evidence type="ECO:0000256" key="16">
    <source>
        <dbReference type="ARBA" id="ARBA00023170"/>
    </source>
</evidence>
<dbReference type="NCBIfam" id="TIGR00229">
    <property type="entry name" value="sensory_box"/>
    <property type="match status" value="1"/>
</dbReference>
<keyword evidence="16" id="KW-0675">Receptor</keyword>
<keyword evidence="11" id="KW-0547">Nucleotide-binding</keyword>
<dbReference type="InterPro" id="IPR001610">
    <property type="entry name" value="PAC"/>
</dbReference>
<evidence type="ECO:0000256" key="15">
    <source>
        <dbReference type="ARBA" id="ARBA00023026"/>
    </source>
</evidence>
<evidence type="ECO:0000256" key="12">
    <source>
        <dbReference type="ARBA" id="ARBA00022777"/>
    </source>
</evidence>
<accession>A0ABQ4TQN0</accession>
<dbReference type="PANTHER" id="PTHR41523">
    <property type="entry name" value="TWO-COMPONENT SYSTEM SENSOR PROTEIN"/>
    <property type="match status" value="1"/>
</dbReference>
<dbReference type="Pfam" id="PF07536">
    <property type="entry name" value="HWE_HK"/>
    <property type="match status" value="1"/>
</dbReference>
<evidence type="ECO:0000256" key="11">
    <source>
        <dbReference type="ARBA" id="ARBA00022741"/>
    </source>
</evidence>
<comment type="caution">
    <text evidence="18">The sequence shown here is derived from an EMBL/GenBank/DDBJ whole genome shotgun (WGS) entry which is preliminary data.</text>
</comment>
<evidence type="ECO:0000256" key="1">
    <source>
        <dbReference type="ARBA" id="ARBA00000085"/>
    </source>
</evidence>
<dbReference type="RefSeq" id="WP_147814504.1">
    <property type="nucleotide sequence ID" value="NZ_BPRA01000012.1"/>
</dbReference>
<sequence length="559" mass="60827">MTEPSHKPLSAEELAAENTRLRALLRDAGLDSRRLVQRQMQAADRDYQLDLAGAVSEIGASGDLEAELRVSRAALALSEERLAFAVEASGSLGWWDWDIVQDRVYAGETFARMYGVDPAIAASGAPILEFIDGIHPDDRAFVGKRIEAAIATAGEFREEYRLLGRDGTVTWIYARGRCYHDAQGRPSRYPGIAIDITERKAAEQRKDALVELGDRLRDLDEIGEIAYAAAEVMARALGATRAGYGLVDHARETVTMQPDWRRPGTASITGLHRFRDYGSFIDDLKRGETVIVADVTDDPRTRGMSDALIGLGIRVLVNVPIVERGRLAAVAFVHYDRAHDWTQEEVAFVRTVADRTQAAVAQARAEEQQRWLNGELSHRLKNTLAMVQSIATQTLRNASDLDTAREDLVPRLIALGKAHDILLAGRRESAEVADVVRGALALHADGQGRFAIDGPSMHVDPSIALSLSLILHELATNAAKYGSLSHASGHVSVVWSVVGTGEDVTFRLSWTERGGPTVAPPSRRGFGSRLIERGLSGGSVETDYAPEGLTCTLEALLGS</sequence>
<dbReference type="Gene3D" id="3.30.565.10">
    <property type="entry name" value="Histidine kinase-like ATPase, C-terminal domain"/>
    <property type="match status" value="1"/>
</dbReference>
<evidence type="ECO:0000313" key="18">
    <source>
        <dbReference type="EMBL" id="GJE56340.1"/>
    </source>
</evidence>
<dbReference type="InterPro" id="IPR013655">
    <property type="entry name" value="PAS_fold_3"/>
</dbReference>
<protein>
    <recommendedName>
        <fullName evidence="3">Blue-light-activated histidine kinase</fullName>
        <ecNumber evidence="2">2.7.13.3</ecNumber>
    </recommendedName>
</protein>
<dbReference type="Pfam" id="PF01590">
    <property type="entry name" value="GAF"/>
    <property type="match status" value="1"/>
</dbReference>
<dbReference type="InterPro" id="IPR035965">
    <property type="entry name" value="PAS-like_dom_sf"/>
</dbReference>
<dbReference type="EMBL" id="BPRA01000012">
    <property type="protein sequence ID" value="GJE56340.1"/>
    <property type="molecule type" value="Genomic_DNA"/>
</dbReference>
<evidence type="ECO:0000256" key="6">
    <source>
        <dbReference type="ARBA" id="ARBA00022606"/>
    </source>
</evidence>
<reference evidence="18" key="1">
    <citation type="journal article" date="2021" name="Front. Microbiol.">
        <title>Comprehensive Comparative Genomics and Phenotyping of Methylobacterium Species.</title>
        <authorList>
            <person name="Alessa O."/>
            <person name="Ogura Y."/>
            <person name="Fujitani Y."/>
            <person name="Takami H."/>
            <person name="Hayashi T."/>
            <person name="Sahin N."/>
            <person name="Tani A."/>
        </authorList>
    </citation>
    <scope>NUCLEOTIDE SEQUENCE</scope>
    <source>
        <strain evidence="18">DSM 23674</strain>
    </source>
</reference>
<dbReference type="Proteomes" id="UP001055101">
    <property type="component" value="Unassembled WGS sequence"/>
</dbReference>
<dbReference type="SUPFAM" id="SSF55785">
    <property type="entry name" value="PYP-like sensor domain (PAS domain)"/>
    <property type="match status" value="1"/>
</dbReference>
<dbReference type="InterPro" id="IPR000014">
    <property type="entry name" value="PAS"/>
</dbReference>
<dbReference type="SMART" id="SM00065">
    <property type="entry name" value="GAF"/>
    <property type="match status" value="1"/>
</dbReference>
<evidence type="ECO:0000256" key="7">
    <source>
        <dbReference type="ARBA" id="ARBA00022630"/>
    </source>
</evidence>
<keyword evidence="12" id="KW-0418">Kinase</keyword>
<keyword evidence="6" id="KW-0716">Sensory transduction</keyword>
<comment type="catalytic activity">
    <reaction evidence="1">
        <text>ATP + protein L-histidine = ADP + protein N-phospho-L-histidine.</text>
        <dbReference type="EC" id="2.7.13.3"/>
    </reaction>
</comment>
<dbReference type="PROSITE" id="PS50113">
    <property type="entry name" value="PAC"/>
    <property type="match status" value="1"/>
</dbReference>
<keyword evidence="15" id="KW-0843">Virulence</keyword>
<dbReference type="PANTHER" id="PTHR41523:SF7">
    <property type="entry name" value="HISTIDINE KINASE"/>
    <property type="match status" value="1"/>
</dbReference>
<evidence type="ECO:0000259" key="17">
    <source>
        <dbReference type="PROSITE" id="PS50113"/>
    </source>
</evidence>
<dbReference type="Gene3D" id="3.30.450.40">
    <property type="match status" value="1"/>
</dbReference>
<dbReference type="SUPFAM" id="SSF55781">
    <property type="entry name" value="GAF domain-like"/>
    <property type="match status" value="1"/>
</dbReference>
<dbReference type="Pfam" id="PF08447">
    <property type="entry name" value="PAS_3"/>
    <property type="match status" value="1"/>
</dbReference>
<dbReference type="CDD" id="cd00130">
    <property type="entry name" value="PAS"/>
    <property type="match status" value="1"/>
</dbReference>
<gene>
    <name evidence="18" type="ORF">EKPJFOCH_2842</name>
</gene>
<keyword evidence="9" id="KW-0808">Transferase</keyword>
<dbReference type="InterPro" id="IPR003018">
    <property type="entry name" value="GAF"/>
</dbReference>
<keyword evidence="5" id="KW-0597">Phosphoprotein</keyword>
<organism evidence="18 19">
    <name type="scientific">Methylobacterium thuringiense</name>
    <dbReference type="NCBI Taxonomy" id="1003091"/>
    <lineage>
        <taxon>Bacteria</taxon>
        <taxon>Pseudomonadati</taxon>
        <taxon>Pseudomonadota</taxon>
        <taxon>Alphaproteobacteria</taxon>
        <taxon>Hyphomicrobiales</taxon>
        <taxon>Methylobacteriaceae</taxon>
        <taxon>Methylobacterium</taxon>
    </lineage>
</organism>
<evidence type="ECO:0000313" key="19">
    <source>
        <dbReference type="Proteomes" id="UP001055101"/>
    </source>
</evidence>
<keyword evidence="10" id="KW-0677">Repeat</keyword>
<evidence type="ECO:0000256" key="2">
    <source>
        <dbReference type="ARBA" id="ARBA00012438"/>
    </source>
</evidence>
<evidence type="ECO:0000256" key="4">
    <source>
        <dbReference type="ARBA" id="ARBA00022543"/>
    </source>
</evidence>
<evidence type="ECO:0000256" key="13">
    <source>
        <dbReference type="ARBA" id="ARBA00022840"/>
    </source>
</evidence>
<dbReference type="SMART" id="SM00086">
    <property type="entry name" value="PAC"/>
    <property type="match status" value="1"/>
</dbReference>
<keyword evidence="19" id="KW-1185">Reference proteome</keyword>
<keyword evidence="8" id="KW-0288">FMN</keyword>
<feature type="domain" description="PAC" evidence="17">
    <location>
        <begin position="156"/>
        <end position="208"/>
    </location>
</feature>
<keyword evidence="7" id="KW-0285">Flavoprotein</keyword>
<evidence type="ECO:0000256" key="8">
    <source>
        <dbReference type="ARBA" id="ARBA00022643"/>
    </source>
</evidence>
<keyword evidence="14" id="KW-0157">Chromophore</keyword>
<name>A0ABQ4TQN0_9HYPH</name>
<dbReference type="InterPro" id="IPR036890">
    <property type="entry name" value="HATPase_C_sf"/>
</dbReference>
<dbReference type="InterPro" id="IPR011102">
    <property type="entry name" value="Sig_transdc_His_kinase_HWE"/>
</dbReference>
<evidence type="ECO:0000256" key="5">
    <source>
        <dbReference type="ARBA" id="ARBA00022553"/>
    </source>
</evidence>
<dbReference type="InterPro" id="IPR029016">
    <property type="entry name" value="GAF-like_dom_sf"/>
</dbReference>
<keyword evidence="4" id="KW-0600">Photoreceptor protein</keyword>
<proteinExistence type="predicted"/>
<evidence type="ECO:0000256" key="9">
    <source>
        <dbReference type="ARBA" id="ARBA00022679"/>
    </source>
</evidence>
<evidence type="ECO:0000256" key="14">
    <source>
        <dbReference type="ARBA" id="ARBA00022991"/>
    </source>
</evidence>
<dbReference type="Gene3D" id="3.30.450.20">
    <property type="entry name" value="PAS domain"/>
    <property type="match status" value="1"/>
</dbReference>
<dbReference type="SMART" id="SM00911">
    <property type="entry name" value="HWE_HK"/>
    <property type="match status" value="1"/>
</dbReference>